<evidence type="ECO:0000256" key="4">
    <source>
        <dbReference type="ARBA" id="ARBA00022598"/>
    </source>
</evidence>
<protein>
    <recommendedName>
        <fullName evidence="10">Lysine--tRNA ligase</fullName>
        <ecNumber evidence="10">6.1.1.6</ecNumber>
    </recommendedName>
    <alternativeName>
        <fullName evidence="10">Lysyl-tRNA synthetase</fullName>
        <shortName evidence="10">LysRS</shortName>
    </alternativeName>
</protein>
<dbReference type="PANTHER" id="PTHR37940:SF1">
    <property type="entry name" value="LYSINE--TRNA LIGASE"/>
    <property type="match status" value="1"/>
</dbReference>
<comment type="subcellular location">
    <subcellularLocation>
        <location evidence="1 10">Cytoplasm</location>
    </subcellularLocation>
</comment>
<feature type="domain" description="Aminoacyl-tRNA synthetase class I anticodon-binding" evidence="11">
    <location>
        <begin position="417"/>
        <end position="537"/>
    </location>
</feature>
<dbReference type="InterPro" id="IPR014729">
    <property type="entry name" value="Rossmann-like_a/b/a_fold"/>
</dbReference>
<dbReference type="AlphaFoldDB" id="A0A2D6LQ07"/>
<dbReference type="EC" id="6.1.1.6" evidence="10"/>
<reference evidence="13" key="1">
    <citation type="submission" date="2017-09" db="EMBL/GenBank/DDBJ databases">
        <title>The Reconstruction of 2,631 Draft Metagenome-Assembled Genomes from the Global Oceans.</title>
        <authorList>
            <person name="Tully B.J."/>
            <person name="Graham E.D."/>
            <person name="Heidelberg J.F."/>
        </authorList>
    </citation>
    <scope>NUCLEOTIDE SEQUENCE [LARGE SCALE GENOMIC DNA]</scope>
</reference>
<comment type="similarity">
    <text evidence="2 10">Belongs to the class-I aminoacyl-tRNA synthetase family.</text>
</comment>
<evidence type="ECO:0000256" key="5">
    <source>
        <dbReference type="ARBA" id="ARBA00022741"/>
    </source>
</evidence>
<gene>
    <name evidence="10 12" type="primary">lysS</name>
    <name evidence="12" type="ORF">CL944_02270</name>
</gene>
<evidence type="ECO:0000256" key="6">
    <source>
        <dbReference type="ARBA" id="ARBA00022840"/>
    </source>
</evidence>
<dbReference type="InterPro" id="IPR002904">
    <property type="entry name" value="Lys-tRNA-ligase"/>
</dbReference>
<dbReference type="Gene3D" id="1.10.10.350">
    <property type="match status" value="1"/>
</dbReference>
<comment type="caution">
    <text evidence="12">The sequence shown here is derived from an EMBL/GenBank/DDBJ whole genome shotgun (WGS) entry which is preliminary data.</text>
</comment>
<accession>A0A2D6LQ07</accession>
<dbReference type="GO" id="GO:0006430">
    <property type="term" value="P:lysyl-tRNA aminoacylation"/>
    <property type="evidence" value="ECO:0007669"/>
    <property type="project" value="UniProtKB-UniRule"/>
</dbReference>
<dbReference type="Gene3D" id="3.40.50.620">
    <property type="entry name" value="HUPs"/>
    <property type="match status" value="2"/>
</dbReference>
<dbReference type="PANTHER" id="PTHR37940">
    <property type="entry name" value="LYSINE--TRNA LIGASE"/>
    <property type="match status" value="1"/>
</dbReference>
<dbReference type="EMBL" id="NZBD01000015">
    <property type="protein sequence ID" value="MAG18276.1"/>
    <property type="molecule type" value="Genomic_DNA"/>
</dbReference>
<organism evidence="12 13">
    <name type="scientific">Candidatus Iainarchaeum sp</name>
    <dbReference type="NCBI Taxonomy" id="3101447"/>
    <lineage>
        <taxon>Archaea</taxon>
        <taxon>Candidatus Iainarchaeota</taxon>
        <taxon>Candidatus Iainarchaeia</taxon>
        <taxon>Candidatus Iainarchaeales</taxon>
        <taxon>Candidatus Iainarchaeaceae</taxon>
        <taxon>Candidatus Iainarchaeum</taxon>
    </lineage>
</organism>
<evidence type="ECO:0000313" key="12">
    <source>
        <dbReference type="EMBL" id="MAG18276.1"/>
    </source>
</evidence>
<dbReference type="InterPro" id="IPR045462">
    <property type="entry name" value="aa-tRNA-synth_I_cd-bd"/>
</dbReference>
<keyword evidence="6 10" id="KW-0067">ATP-binding</keyword>
<keyword evidence="8 10" id="KW-0030">Aminoacyl-tRNA synthetase</keyword>
<keyword evidence="7 10" id="KW-0648">Protein biosynthesis</keyword>
<dbReference type="InterPro" id="IPR020751">
    <property type="entry name" value="aa-tRNA-synth_I_codon-bd_sub2"/>
</dbReference>
<dbReference type="GO" id="GO:0004824">
    <property type="term" value="F:lysine-tRNA ligase activity"/>
    <property type="evidence" value="ECO:0007669"/>
    <property type="project" value="UniProtKB-UniRule"/>
</dbReference>
<dbReference type="Proteomes" id="UP000226712">
    <property type="component" value="Unassembled WGS sequence"/>
</dbReference>
<name>A0A2D6LQ07_9ARCH</name>
<dbReference type="SUPFAM" id="SSF52374">
    <property type="entry name" value="Nucleotidylyl transferase"/>
    <property type="match status" value="1"/>
</dbReference>
<evidence type="ECO:0000256" key="3">
    <source>
        <dbReference type="ARBA" id="ARBA00022490"/>
    </source>
</evidence>
<evidence type="ECO:0000259" key="11">
    <source>
        <dbReference type="Pfam" id="PF19269"/>
    </source>
</evidence>
<comment type="catalytic activity">
    <reaction evidence="9 10">
        <text>tRNA(Lys) + L-lysine + ATP = L-lysyl-tRNA(Lys) + AMP + diphosphate</text>
        <dbReference type="Rhea" id="RHEA:20792"/>
        <dbReference type="Rhea" id="RHEA-COMP:9696"/>
        <dbReference type="Rhea" id="RHEA-COMP:9697"/>
        <dbReference type="ChEBI" id="CHEBI:30616"/>
        <dbReference type="ChEBI" id="CHEBI:32551"/>
        <dbReference type="ChEBI" id="CHEBI:33019"/>
        <dbReference type="ChEBI" id="CHEBI:78442"/>
        <dbReference type="ChEBI" id="CHEBI:78529"/>
        <dbReference type="ChEBI" id="CHEBI:456215"/>
        <dbReference type="EC" id="6.1.1.6"/>
    </reaction>
</comment>
<evidence type="ECO:0000256" key="9">
    <source>
        <dbReference type="ARBA" id="ARBA00048573"/>
    </source>
</evidence>
<keyword evidence="4 10" id="KW-0436">Ligase</keyword>
<evidence type="ECO:0000256" key="10">
    <source>
        <dbReference type="HAMAP-Rule" id="MF_00177"/>
    </source>
</evidence>
<sequence length="540" mass="62187">MEENIQFWAEKIAKDIQERKKFHFLDKSIPELKNPTIKSSSSLSGVLHIGRLSDIIRGEAVFRALKENNSNAEFIYVTEDMDPLRKIPKGVPKDFEQYIGMPVSNVPDPEGCHASYGDHFKEKFLKIFDGFLTYEPKLYSMSEEYKKGNFTPYILELVKNTEKAKEIISRFQDSPVSDTWTSWKPICENCGKLQTTVVTKISGTKIDYVCKDYDFETTKAIGCNHEGTSDLKKAVGKLIWKSEWAAQWKRWQVVSEGAGKEYNAPNSAWFVNAEICEKVLDYPMPEPIFYEHLFIDGQKMSASVGNVVYPHEWLEVGRPEALKLLYMKKLAKTRSFSWKDLPILESELDKAALADTLITELGDSKEKKQLQKLYHYSKVKGREAFPVQVDYSLVASLVTTIPDNQLLFEKLVEMQEFDKQGLEKMKEQVFERMNHARNWVEKYVPEKKLEFVEEYSVEGIDEKTKKLFADIANELDKDNSVGEVQQRIFETAKANGIKPQDLFRSLYQVMIGKERGPKIGTLVFAFGKEKVIERLKEISS</sequence>
<dbReference type="Pfam" id="PF19269">
    <property type="entry name" value="Anticodon_2"/>
    <property type="match status" value="1"/>
</dbReference>
<dbReference type="GO" id="GO:0005524">
    <property type="term" value="F:ATP binding"/>
    <property type="evidence" value="ECO:0007669"/>
    <property type="project" value="UniProtKB-UniRule"/>
</dbReference>
<proteinExistence type="inferred from homology"/>
<evidence type="ECO:0000256" key="2">
    <source>
        <dbReference type="ARBA" id="ARBA00005594"/>
    </source>
</evidence>
<keyword evidence="3 10" id="KW-0963">Cytoplasm</keyword>
<dbReference type="GO" id="GO:0000049">
    <property type="term" value="F:tRNA binding"/>
    <property type="evidence" value="ECO:0007669"/>
    <property type="project" value="InterPro"/>
</dbReference>
<dbReference type="InterPro" id="IPR008925">
    <property type="entry name" value="aa_tRNA-synth_I_cd-bd_sf"/>
</dbReference>
<dbReference type="GO" id="GO:0005737">
    <property type="term" value="C:cytoplasm"/>
    <property type="evidence" value="ECO:0007669"/>
    <property type="project" value="UniProtKB-SubCell"/>
</dbReference>
<evidence type="ECO:0000313" key="13">
    <source>
        <dbReference type="Proteomes" id="UP000226712"/>
    </source>
</evidence>
<evidence type="ECO:0000256" key="8">
    <source>
        <dbReference type="ARBA" id="ARBA00023146"/>
    </source>
</evidence>
<dbReference type="NCBIfam" id="TIGR00467">
    <property type="entry name" value="lysS_arch"/>
    <property type="match status" value="1"/>
</dbReference>
<comment type="caution">
    <text evidence="10">Lacks conserved residue(s) required for the propagation of feature annotation.</text>
</comment>
<evidence type="ECO:0000256" key="7">
    <source>
        <dbReference type="ARBA" id="ARBA00022917"/>
    </source>
</evidence>
<dbReference type="HAMAP" id="MF_00177">
    <property type="entry name" value="Lys_tRNA_synth_class1"/>
    <property type="match status" value="1"/>
</dbReference>
<evidence type="ECO:0000256" key="1">
    <source>
        <dbReference type="ARBA" id="ARBA00004496"/>
    </source>
</evidence>
<dbReference type="Pfam" id="PF01921">
    <property type="entry name" value="tRNA-synt_1f"/>
    <property type="match status" value="1"/>
</dbReference>
<dbReference type="Gene3D" id="1.10.10.770">
    <property type="match status" value="1"/>
</dbReference>
<keyword evidence="5 10" id="KW-0547">Nucleotide-binding</keyword>
<dbReference type="SUPFAM" id="SSF48163">
    <property type="entry name" value="An anticodon-binding domain of class I aminoacyl-tRNA synthetases"/>
    <property type="match status" value="1"/>
</dbReference>